<dbReference type="GO" id="GO:0043248">
    <property type="term" value="P:proteasome assembly"/>
    <property type="evidence" value="ECO:0007669"/>
    <property type="project" value="InterPro"/>
</dbReference>
<dbReference type="AlphaFoldDB" id="A0A226E511"/>
<dbReference type="EMBL" id="LNIX01000007">
    <property type="protein sequence ID" value="OXA51596.1"/>
    <property type="molecule type" value="Genomic_DNA"/>
</dbReference>
<reference evidence="1 2" key="1">
    <citation type="submission" date="2015-12" db="EMBL/GenBank/DDBJ databases">
        <title>The genome of Folsomia candida.</title>
        <authorList>
            <person name="Faddeeva A."/>
            <person name="Derks M.F."/>
            <person name="Anvar Y."/>
            <person name="Smit S."/>
            <person name="Van Straalen N."/>
            <person name="Roelofs D."/>
        </authorList>
    </citation>
    <scope>NUCLEOTIDE SEQUENCE [LARGE SCALE GENOMIC DNA]</scope>
    <source>
        <strain evidence="1 2">VU population</strain>
        <tissue evidence="1">Whole body</tissue>
    </source>
</reference>
<dbReference type="Proteomes" id="UP000198287">
    <property type="component" value="Unassembled WGS sequence"/>
</dbReference>
<accession>A0A226E511</accession>
<dbReference type="PANTHER" id="PTHR33559:SF1">
    <property type="entry name" value="PROTEASOME ASSEMBLY CHAPERONE 4"/>
    <property type="match status" value="1"/>
</dbReference>
<dbReference type="PANTHER" id="PTHR33559">
    <property type="entry name" value="PROTEASOME ASSEMBLY CHAPERONE 4"/>
    <property type="match status" value="1"/>
</dbReference>
<dbReference type="STRING" id="158441.A0A226E511"/>
<protein>
    <recommendedName>
        <fullName evidence="3">Proteasome assembly chaperone 4</fullName>
    </recommendedName>
</protein>
<comment type="caution">
    <text evidence="1">The sequence shown here is derived from an EMBL/GenBank/DDBJ whole genome shotgun (WGS) entry which is preliminary data.</text>
</comment>
<keyword evidence="2" id="KW-1185">Reference proteome</keyword>
<organism evidence="1 2">
    <name type="scientific">Folsomia candida</name>
    <name type="common">Springtail</name>
    <dbReference type="NCBI Taxonomy" id="158441"/>
    <lineage>
        <taxon>Eukaryota</taxon>
        <taxon>Metazoa</taxon>
        <taxon>Ecdysozoa</taxon>
        <taxon>Arthropoda</taxon>
        <taxon>Hexapoda</taxon>
        <taxon>Collembola</taxon>
        <taxon>Entomobryomorpha</taxon>
        <taxon>Isotomoidea</taxon>
        <taxon>Isotomidae</taxon>
        <taxon>Proisotominae</taxon>
        <taxon>Folsomia</taxon>
    </lineage>
</organism>
<dbReference type="OMA" id="CCHLSSK"/>
<evidence type="ECO:0008006" key="3">
    <source>
        <dbReference type="Google" id="ProtNLM"/>
    </source>
</evidence>
<sequence>MDEDHPVKIHSFSGKVAENELFFQVTSLGGRSLYVWVGMGDGRMDDLALAAPTPYDASKGRLPTTTKVLGNSGQNDTEALAAKLSKRLGKPVLLSLNSNFQASSPVWADLEKILFQEIKLTPQAF</sequence>
<name>A0A226E511_FOLCA</name>
<dbReference type="InterPro" id="IPR032157">
    <property type="entry name" value="PAC4"/>
</dbReference>
<proteinExistence type="predicted"/>
<evidence type="ECO:0000313" key="2">
    <source>
        <dbReference type="Proteomes" id="UP000198287"/>
    </source>
</evidence>
<evidence type="ECO:0000313" key="1">
    <source>
        <dbReference type="EMBL" id="OXA51596.1"/>
    </source>
</evidence>
<gene>
    <name evidence="1" type="ORF">Fcan01_13064</name>
</gene>
<dbReference type="Pfam" id="PF16093">
    <property type="entry name" value="PAC4"/>
    <property type="match status" value="1"/>
</dbReference>